<proteinExistence type="predicted"/>
<protein>
    <submittedName>
        <fullName evidence="1">Uncharacterized protein</fullName>
    </submittedName>
</protein>
<dbReference type="AlphaFoldDB" id="A0A645A8M1"/>
<dbReference type="EMBL" id="VSSQ01011135">
    <property type="protein sequence ID" value="MPM46084.1"/>
    <property type="molecule type" value="Genomic_DNA"/>
</dbReference>
<accession>A0A645A8M1</accession>
<sequence length="150" mass="16507">MMVFKHQLLRDIPLHVGAIDLLAGVLSLTQRSNIKIVVQNPLNGRNTPSGLDLAAELPSGSLLAAALRHPGRGDAQTCQVVCNLHIAPSVDITGKDLADNIGFCGYDFKRLLFVDHLTIRSRTDPFAVFLPPFDDGFNFFARICNRHFIN</sequence>
<organism evidence="1">
    <name type="scientific">bioreactor metagenome</name>
    <dbReference type="NCBI Taxonomy" id="1076179"/>
    <lineage>
        <taxon>unclassified sequences</taxon>
        <taxon>metagenomes</taxon>
        <taxon>ecological metagenomes</taxon>
    </lineage>
</organism>
<evidence type="ECO:0000313" key="1">
    <source>
        <dbReference type="EMBL" id="MPM46084.1"/>
    </source>
</evidence>
<comment type="caution">
    <text evidence="1">The sequence shown here is derived from an EMBL/GenBank/DDBJ whole genome shotgun (WGS) entry which is preliminary data.</text>
</comment>
<reference evidence="1" key="1">
    <citation type="submission" date="2019-08" db="EMBL/GenBank/DDBJ databases">
        <authorList>
            <person name="Kucharzyk K."/>
            <person name="Murdoch R.W."/>
            <person name="Higgins S."/>
            <person name="Loffler F."/>
        </authorList>
    </citation>
    <scope>NUCLEOTIDE SEQUENCE</scope>
</reference>
<gene>
    <name evidence="1" type="ORF">SDC9_92780</name>
</gene>
<name>A0A645A8M1_9ZZZZ</name>